<evidence type="ECO:0000256" key="2">
    <source>
        <dbReference type="ARBA" id="ARBA00004609"/>
    </source>
</evidence>
<evidence type="ECO:0000256" key="11">
    <source>
        <dbReference type="SAM" id="SignalP"/>
    </source>
</evidence>
<evidence type="ECO:0000256" key="5">
    <source>
        <dbReference type="ARBA" id="ARBA00022622"/>
    </source>
</evidence>
<dbReference type="PANTHER" id="PTHR15029:SF0">
    <property type="entry name" value="CAMPATH-1 ANTIGEN"/>
    <property type="match status" value="1"/>
</dbReference>
<evidence type="ECO:0000256" key="7">
    <source>
        <dbReference type="ARBA" id="ARBA00023136"/>
    </source>
</evidence>
<proteinExistence type="predicted"/>
<evidence type="ECO:0000256" key="9">
    <source>
        <dbReference type="ARBA" id="ARBA00023288"/>
    </source>
</evidence>
<keyword evidence="10" id="KW-1133">Transmembrane helix</keyword>
<comment type="subcellular location">
    <subcellularLocation>
        <location evidence="2">Cell membrane</location>
        <topology evidence="2">Lipid-anchor</topology>
        <topology evidence="2">GPI-anchor</topology>
    </subcellularLocation>
</comment>
<evidence type="ECO:0000256" key="10">
    <source>
        <dbReference type="SAM" id="Phobius"/>
    </source>
</evidence>
<keyword evidence="8" id="KW-0325">Glycoprotein</keyword>
<keyword evidence="9" id="KW-0449">Lipoprotein</keyword>
<feature type="transmembrane region" description="Helical" evidence="10">
    <location>
        <begin position="45"/>
        <end position="65"/>
    </location>
</feature>
<dbReference type="GO" id="GO:0005886">
    <property type="term" value="C:plasma membrane"/>
    <property type="evidence" value="ECO:0007669"/>
    <property type="project" value="UniProtKB-SubCell"/>
</dbReference>
<dbReference type="CTD" id="1043"/>
<feature type="signal peptide" evidence="11">
    <location>
        <begin position="1"/>
        <end position="21"/>
    </location>
</feature>
<sequence>MKGSFFLLLTISLLVLIQVETGVLGNGTTAATTKKPKSVSPALSNLGGGSVFLFLANTLIQLFYLS</sequence>
<organism evidence="12 13">
    <name type="scientific">Odobenus rosmarus divergens</name>
    <name type="common">Pacific walrus</name>
    <dbReference type="NCBI Taxonomy" id="9708"/>
    <lineage>
        <taxon>Eukaryota</taxon>
        <taxon>Metazoa</taxon>
        <taxon>Chordata</taxon>
        <taxon>Craniata</taxon>
        <taxon>Vertebrata</taxon>
        <taxon>Euteleostomi</taxon>
        <taxon>Mammalia</taxon>
        <taxon>Eutheria</taxon>
        <taxon>Laurasiatheria</taxon>
        <taxon>Carnivora</taxon>
        <taxon>Caniformia</taxon>
        <taxon>Pinnipedia</taxon>
        <taxon>Odobenidae</taxon>
        <taxon>Odobenus</taxon>
    </lineage>
</organism>
<dbReference type="GO" id="GO:0007204">
    <property type="term" value="P:positive regulation of cytosolic calcium ion concentration"/>
    <property type="evidence" value="ECO:0007669"/>
    <property type="project" value="TreeGrafter"/>
</dbReference>
<keyword evidence="4" id="KW-1003">Cell membrane</keyword>
<name>A0A9B0G8L9_ODORO</name>
<keyword evidence="10" id="KW-0812">Transmembrane</keyword>
<dbReference type="GeneID" id="101376005"/>
<evidence type="ECO:0000313" key="12">
    <source>
        <dbReference type="Proteomes" id="UP000245340"/>
    </source>
</evidence>
<keyword evidence="6 11" id="KW-0732">Signal</keyword>
<evidence type="ECO:0000313" key="13">
    <source>
        <dbReference type="RefSeq" id="XP_004394763.1"/>
    </source>
</evidence>
<dbReference type="Pfam" id="PF15116">
    <property type="entry name" value="CD52"/>
    <property type="match status" value="1"/>
</dbReference>
<dbReference type="AlphaFoldDB" id="A0A9B0G8L9"/>
<keyword evidence="7 10" id="KW-0472">Membrane</keyword>
<dbReference type="GO" id="GO:0098552">
    <property type="term" value="C:side of membrane"/>
    <property type="evidence" value="ECO:0007669"/>
    <property type="project" value="UniProtKB-KW"/>
</dbReference>
<evidence type="ECO:0000256" key="8">
    <source>
        <dbReference type="ARBA" id="ARBA00023180"/>
    </source>
</evidence>
<reference evidence="13" key="1">
    <citation type="submission" date="2025-08" db="UniProtKB">
        <authorList>
            <consortium name="RefSeq"/>
        </authorList>
    </citation>
    <scope>IDENTIFICATION</scope>
</reference>
<keyword evidence="5" id="KW-0336">GPI-anchor</keyword>
<protein>
    <recommendedName>
        <fullName evidence="3">CAMPATH-1 antigen</fullName>
    </recommendedName>
</protein>
<dbReference type="Proteomes" id="UP000245340">
    <property type="component" value="Unplaced"/>
</dbReference>
<evidence type="ECO:0000256" key="3">
    <source>
        <dbReference type="ARBA" id="ARBA00013286"/>
    </source>
</evidence>
<evidence type="ECO:0000256" key="4">
    <source>
        <dbReference type="ARBA" id="ARBA00022475"/>
    </source>
</evidence>
<gene>
    <name evidence="13" type="primary">CD52</name>
</gene>
<feature type="chain" id="PRO_5038492840" description="CAMPATH-1 antigen" evidence="11">
    <location>
        <begin position="22"/>
        <end position="66"/>
    </location>
</feature>
<dbReference type="GO" id="GO:0097225">
    <property type="term" value="C:sperm midpiece"/>
    <property type="evidence" value="ECO:0007669"/>
    <property type="project" value="TreeGrafter"/>
</dbReference>
<dbReference type="RefSeq" id="NP_001355784.1">
    <property type="nucleotide sequence ID" value="NM_001368855.1"/>
</dbReference>
<dbReference type="RefSeq" id="XP_004394763.1">
    <property type="nucleotide sequence ID" value="XM_004394706.1"/>
</dbReference>
<keyword evidence="12" id="KW-1185">Reference proteome</keyword>
<evidence type="ECO:0000256" key="1">
    <source>
        <dbReference type="ARBA" id="ARBA00002087"/>
    </source>
</evidence>
<comment type="function">
    <text evidence="1">May play a role in carrying and orienting carbohydrate, as well as having a more specific role.</text>
</comment>
<accession>A0A9B0G8L9</accession>
<dbReference type="InterPro" id="IPR026643">
    <property type="entry name" value="CAMPATH-1"/>
</dbReference>
<evidence type="ECO:0000256" key="6">
    <source>
        <dbReference type="ARBA" id="ARBA00022729"/>
    </source>
</evidence>
<dbReference type="PANTHER" id="PTHR15029">
    <property type="entry name" value="CAMPATH-1 ANTIGEN"/>
    <property type="match status" value="1"/>
</dbReference>